<evidence type="ECO:0000313" key="2">
    <source>
        <dbReference type="EMBL" id="KAB8125580.1"/>
    </source>
</evidence>
<organism evidence="2 3">
    <name type="scientific">Gracilibacillus oryzae</name>
    <dbReference type="NCBI Taxonomy" id="1672701"/>
    <lineage>
        <taxon>Bacteria</taxon>
        <taxon>Bacillati</taxon>
        <taxon>Bacillota</taxon>
        <taxon>Bacilli</taxon>
        <taxon>Bacillales</taxon>
        <taxon>Bacillaceae</taxon>
        <taxon>Gracilibacillus</taxon>
    </lineage>
</organism>
<dbReference type="AlphaFoldDB" id="A0A7C8GQ16"/>
<protein>
    <submittedName>
        <fullName evidence="2">Endonuclease</fullName>
    </submittedName>
</protein>
<name>A0A7C8GQ16_9BACI</name>
<evidence type="ECO:0000259" key="1">
    <source>
        <dbReference type="Pfam" id="PF10593"/>
    </source>
</evidence>
<dbReference type="Proteomes" id="UP000480246">
    <property type="component" value="Unassembled WGS sequence"/>
</dbReference>
<dbReference type="OrthoDB" id="436461at2"/>
<keyword evidence="2" id="KW-0540">Nuclease</keyword>
<keyword evidence="2" id="KW-0255">Endonuclease</keyword>
<dbReference type="InterPro" id="IPR018310">
    <property type="entry name" value="Put_endonuclease_Z1-dom"/>
</dbReference>
<dbReference type="InterPro" id="IPR027417">
    <property type="entry name" value="P-loop_NTPase"/>
</dbReference>
<keyword evidence="3" id="KW-1185">Reference proteome</keyword>
<evidence type="ECO:0000313" key="3">
    <source>
        <dbReference type="Proteomes" id="UP000480246"/>
    </source>
</evidence>
<proteinExistence type="predicted"/>
<dbReference type="GO" id="GO:0004519">
    <property type="term" value="F:endonuclease activity"/>
    <property type="evidence" value="ECO:0007669"/>
    <property type="project" value="UniProtKB-KW"/>
</dbReference>
<dbReference type="RefSeq" id="WP_153407100.1">
    <property type="nucleotide sequence ID" value="NZ_ML762465.1"/>
</dbReference>
<dbReference type="EMBL" id="WEID01000135">
    <property type="protein sequence ID" value="KAB8125580.1"/>
    <property type="molecule type" value="Genomic_DNA"/>
</dbReference>
<feature type="domain" description="Putative endonuclease Z1" evidence="1">
    <location>
        <begin position="383"/>
        <end position="645"/>
    </location>
</feature>
<reference evidence="2 3" key="1">
    <citation type="submission" date="2019-10" db="EMBL/GenBank/DDBJ databases">
        <title>Gracilibacillus sp. nov. isolated from rice seeds.</title>
        <authorList>
            <person name="He S."/>
        </authorList>
    </citation>
    <scope>NUCLEOTIDE SEQUENCE [LARGE SCALE GENOMIC DNA]</scope>
    <source>
        <strain evidence="2 3">TD8</strain>
    </source>
</reference>
<keyword evidence="2" id="KW-0378">Hydrolase</keyword>
<gene>
    <name evidence="2" type="ORF">F9U64_22365</name>
</gene>
<dbReference type="Pfam" id="PF10593">
    <property type="entry name" value="Z1"/>
    <property type="match status" value="1"/>
</dbReference>
<dbReference type="SUPFAM" id="SSF52540">
    <property type="entry name" value="P-loop containing nucleoside triphosphate hydrolases"/>
    <property type="match status" value="1"/>
</dbReference>
<accession>A0A7C8GQ16</accession>
<comment type="caution">
    <text evidence="2">The sequence shown here is derived from an EMBL/GenBank/DDBJ whole genome shotgun (WGS) entry which is preliminary data.</text>
</comment>
<sequence>MNELNLPIYDPARTTIKNMRNKGFEWEVIIDRYEILKELVLDDKIDNEIWGKLVKEQKEVYENQQFIKRGETDAALVSNNEDNGCYVPLDSQSSWQLYRKKLKEKGLRKESIDQLEENTLKLLRKLSRNTMDTGPIKGLVIGKVQSGKTASMAGLMAMAADWGWNTFIILSGMIENLREQTQERLISDLDDGNNYWHSLHKLSKRTDLGQRTQNLNFNERAPHRYLNVCLKNKTRLENLLGWFKEDPNKLKQMRILVIDDEADQGSINTNKLDEAERTRINKLIIELVNINANGVKPKAQNYISYTATPYSNFLNESADDSLYPKDFIGVLPTAEEYFGSKQIFGEEGADDEHRLDVVRLISEEDKERIKDLHTKPNNRMPRSLVQSICWFLNASSIMRLYNYKKPVSMLVHTSQIQLHHINLANVITDWIKDTESNVILQLCEELYKKEKGRFSVKEFREGFPEYPTPNEELNNYPEFSDMKQHILELIKSISHIMMDEEGELNYHKGIHLCVDNSSNTGVNDENMHVRLAYPSSSKLKELGTAPAFIIIGGSTLSRGLTIEGLVSTYFLRATTAGDSLMQMGRWFGFRKGYELYPRIWMTDNTFDQFQFLTSLEEELREELKEYELGNKNPSEYGPRVKNSPKVSFLRVTAKNKMQNAIQIDMDFSGASIQTIHFENNPKELRDNIEVTEDFLNNKCGKPIKSKISNSLVFKDIDFETIKEQFLLKIHFNERSRVFNDIKTFCDWFEQVKDKEIFKNWNVIVSSAGQIRDEGRITSEKEWKVGSYTLGMVNRSAKASSKKYGKDMINIGVLRGPRDLYADIDKTNAGNEFSNAKQSEVTRIRKEYGVEDVPQLIIYRIYRKSEARNKSKEVDAPNKRIDLDFSNDMIGYAKALTVKIDKVDTEDIEE</sequence>